<evidence type="ECO:0000256" key="2">
    <source>
        <dbReference type="ARBA" id="ARBA00001936"/>
    </source>
</evidence>
<sequence>MADTLREQAPPLLAPFYYRDNFQRLCDTVESRYQDLLSAAERDVLRRWRGLPLPAQCLYVRLVSRVGPWFRDDKLAYPELGDIGAALAALDAAGLLLRTADPGWPELERLFTLAEWRRAFAAELNTAPGQGKAELLAAAAALDWSPARYADCLLASTGGALVAPAELEVVELLQLLFFGNRRQGLTDFVLSDLGIANYYPYALDREQRLFSCREAVAEYQGWSQLADDYWILREAEDSEGLRALADLLLVSPLQYDTSAQRYWKLCNRLARELERQGELPLAGELYARSELHPARERLARVLEAAGDWAAARDQCQLILAGPWCEEEYEAAARILPRVCRRLGESVPARRRDTFTTLQLQLPRSDEAVELAVAHYLAPHWQAVHYVENSLMNSLFGLAFWEQIFAPVPGAFHHAFQSAPADMYQQGFRTRREEMLARRLAQLRNGPLLPELLAACRRYRGYDCRWVDWRLLDETLLWQLLCCIPAPQLLAVWERMLFDPGENRRGFPDLIALGEREGDYCLIEVKGPGDQLQDSQRRWLRFFADQGIPAQVARVVWCDD</sequence>
<evidence type="ECO:0000256" key="3">
    <source>
        <dbReference type="ARBA" id="ARBA00001946"/>
    </source>
</evidence>
<comment type="similarity">
    <text evidence="4">Belongs to the FAN1 family.</text>
</comment>
<keyword evidence="6" id="KW-0540">Nuclease</keyword>
<evidence type="ECO:0000313" key="12">
    <source>
        <dbReference type="EMBL" id="QIB65823.1"/>
    </source>
</evidence>
<keyword evidence="7" id="KW-0479">Metal-binding</keyword>
<dbReference type="GO" id="GO:0004528">
    <property type="term" value="F:phosphodiesterase I activity"/>
    <property type="evidence" value="ECO:0007669"/>
    <property type="project" value="UniProtKB-EC"/>
</dbReference>
<evidence type="ECO:0000256" key="4">
    <source>
        <dbReference type="ARBA" id="ARBA00005533"/>
    </source>
</evidence>
<keyword evidence="13" id="KW-1185">Reference proteome</keyword>
<dbReference type="GO" id="GO:0036297">
    <property type="term" value="P:interstrand cross-link repair"/>
    <property type="evidence" value="ECO:0007669"/>
    <property type="project" value="InterPro"/>
</dbReference>
<dbReference type="Gene3D" id="3.40.1350.10">
    <property type="match status" value="1"/>
</dbReference>
<reference evidence="12 13" key="1">
    <citation type="submission" date="2020-02" db="EMBL/GenBank/DDBJ databases">
        <title>Genome sequencing for Kineobactrum sp. M2.</title>
        <authorList>
            <person name="Park S.-J."/>
        </authorList>
    </citation>
    <scope>NUCLEOTIDE SEQUENCE [LARGE SCALE GENOMIC DNA]</scope>
    <source>
        <strain evidence="12 13">M2</strain>
    </source>
</reference>
<dbReference type="GO" id="GO:0008409">
    <property type="term" value="F:5'-3' exonuclease activity"/>
    <property type="evidence" value="ECO:0007669"/>
    <property type="project" value="TreeGrafter"/>
</dbReference>
<dbReference type="Pfam" id="PF21315">
    <property type="entry name" value="FAN1_HTH"/>
    <property type="match status" value="1"/>
</dbReference>
<dbReference type="GO" id="GO:0046872">
    <property type="term" value="F:metal ion binding"/>
    <property type="evidence" value="ECO:0007669"/>
    <property type="project" value="UniProtKB-KW"/>
</dbReference>
<dbReference type="InterPro" id="IPR033315">
    <property type="entry name" value="Fan1-like"/>
</dbReference>
<dbReference type="PANTHER" id="PTHR15749">
    <property type="entry name" value="FANCONI-ASSOCIATED NUCLEASE 1"/>
    <property type="match status" value="1"/>
</dbReference>
<proteinExistence type="inferred from homology"/>
<keyword evidence="10" id="KW-0464">Manganese</keyword>
<dbReference type="GO" id="GO:0017108">
    <property type="term" value="F:5'-flap endonuclease activity"/>
    <property type="evidence" value="ECO:0007669"/>
    <property type="project" value="TreeGrafter"/>
</dbReference>
<dbReference type="Pfam" id="PF08774">
    <property type="entry name" value="VRR_NUC"/>
    <property type="match status" value="1"/>
</dbReference>
<dbReference type="PANTHER" id="PTHR15749:SF4">
    <property type="entry name" value="FANCONI-ASSOCIATED NUCLEASE 1"/>
    <property type="match status" value="1"/>
</dbReference>
<evidence type="ECO:0000313" key="13">
    <source>
        <dbReference type="Proteomes" id="UP000477680"/>
    </source>
</evidence>
<evidence type="ECO:0000256" key="6">
    <source>
        <dbReference type="ARBA" id="ARBA00022722"/>
    </source>
</evidence>
<gene>
    <name evidence="12" type="ORF">G3T16_10725</name>
</gene>
<dbReference type="InterPro" id="IPR049125">
    <property type="entry name" value="FAN1-like_WH"/>
</dbReference>
<dbReference type="EMBL" id="CP048711">
    <property type="protein sequence ID" value="QIB65823.1"/>
    <property type="molecule type" value="Genomic_DNA"/>
</dbReference>
<evidence type="ECO:0000256" key="5">
    <source>
        <dbReference type="ARBA" id="ARBA00012029"/>
    </source>
</evidence>
<comment type="catalytic activity">
    <reaction evidence="1">
        <text>Hydrolytically removes 5'-nucleotides successively from the 3'-hydroxy termini of 3'-hydroxy-terminated oligonucleotides.</text>
        <dbReference type="EC" id="3.1.4.1"/>
    </reaction>
</comment>
<dbReference type="SMART" id="SM00990">
    <property type="entry name" value="VRR_NUC"/>
    <property type="match status" value="1"/>
</dbReference>
<feature type="domain" description="VRR-NUC" evidence="11">
    <location>
        <begin position="442"/>
        <end position="556"/>
    </location>
</feature>
<evidence type="ECO:0000256" key="10">
    <source>
        <dbReference type="ARBA" id="ARBA00023211"/>
    </source>
</evidence>
<dbReference type="InterPro" id="IPR011856">
    <property type="entry name" value="tRNA_endonuc-like_dom_sf"/>
</dbReference>
<evidence type="ECO:0000256" key="9">
    <source>
        <dbReference type="ARBA" id="ARBA00022842"/>
    </source>
</evidence>
<dbReference type="RefSeq" id="WP_163495264.1">
    <property type="nucleotide sequence ID" value="NZ_CP048711.1"/>
</dbReference>
<comment type="cofactor">
    <cofactor evidence="3">
        <name>Mg(2+)</name>
        <dbReference type="ChEBI" id="CHEBI:18420"/>
    </cofactor>
</comment>
<evidence type="ECO:0000259" key="11">
    <source>
        <dbReference type="SMART" id="SM00990"/>
    </source>
</evidence>
<protein>
    <recommendedName>
        <fullName evidence="5">phosphodiesterase I</fullName>
        <ecNumber evidence="5">3.1.4.1</ecNumber>
    </recommendedName>
</protein>
<dbReference type="GO" id="GO:0070336">
    <property type="term" value="F:flap-structured DNA binding"/>
    <property type="evidence" value="ECO:0007669"/>
    <property type="project" value="TreeGrafter"/>
</dbReference>
<accession>A0A6C0U1Z5</accession>
<evidence type="ECO:0000256" key="7">
    <source>
        <dbReference type="ARBA" id="ARBA00022723"/>
    </source>
</evidence>
<dbReference type="AlphaFoldDB" id="A0A6C0U1Z5"/>
<dbReference type="KEGG" id="kim:G3T16_10725"/>
<organism evidence="12 13">
    <name type="scientific">Kineobactrum salinum</name>
    <dbReference type="NCBI Taxonomy" id="2708301"/>
    <lineage>
        <taxon>Bacteria</taxon>
        <taxon>Pseudomonadati</taxon>
        <taxon>Pseudomonadota</taxon>
        <taxon>Gammaproteobacteria</taxon>
        <taxon>Cellvibrionales</taxon>
        <taxon>Halieaceae</taxon>
        <taxon>Kineobactrum</taxon>
    </lineage>
</organism>
<keyword evidence="9" id="KW-0460">Magnesium</keyword>
<dbReference type="EC" id="3.1.4.1" evidence="5"/>
<keyword evidence="8" id="KW-0378">Hydrolase</keyword>
<comment type="cofactor">
    <cofactor evidence="2">
        <name>Mn(2+)</name>
        <dbReference type="ChEBI" id="CHEBI:29035"/>
    </cofactor>
</comment>
<evidence type="ECO:0000256" key="8">
    <source>
        <dbReference type="ARBA" id="ARBA00022801"/>
    </source>
</evidence>
<dbReference type="Proteomes" id="UP000477680">
    <property type="component" value="Chromosome"/>
</dbReference>
<evidence type="ECO:0000256" key="1">
    <source>
        <dbReference type="ARBA" id="ARBA00000983"/>
    </source>
</evidence>
<dbReference type="InterPro" id="IPR014883">
    <property type="entry name" value="VRR_NUC"/>
</dbReference>
<name>A0A6C0U1Z5_9GAMM</name>